<accession>A0A1I5RYT4</accession>
<dbReference type="InterPro" id="IPR000644">
    <property type="entry name" value="CBS_dom"/>
</dbReference>
<gene>
    <name evidence="4" type="ORF">SAMN05444277_101488</name>
</gene>
<organism evidence="4 5">
    <name type="scientific">Parafilimonas terrae</name>
    <dbReference type="NCBI Taxonomy" id="1465490"/>
    <lineage>
        <taxon>Bacteria</taxon>
        <taxon>Pseudomonadati</taxon>
        <taxon>Bacteroidota</taxon>
        <taxon>Chitinophagia</taxon>
        <taxon>Chitinophagales</taxon>
        <taxon>Chitinophagaceae</taxon>
        <taxon>Parafilimonas</taxon>
    </lineage>
</organism>
<dbReference type="PANTHER" id="PTHR43080:SF2">
    <property type="entry name" value="CBS DOMAIN-CONTAINING PROTEIN"/>
    <property type="match status" value="1"/>
</dbReference>
<dbReference type="OrthoDB" id="9802114at2"/>
<dbReference type="SUPFAM" id="SSF54631">
    <property type="entry name" value="CBS-domain pair"/>
    <property type="match status" value="1"/>
</dbReference>
<reference evidence="4 5" key="1">
    <citation type="submission" date="2016-10" db="EMBL/GenBank/DDBJ databases">
        <authorList>
            <person name="de Groot N.N."/>
        </authorList>
    </citation>
    <scope>NUCLEOTIDE SEQUENCE [LARGE SCALE GENOMIC DNA]</scope>
    <source>
        <strain evidence="4 5">DSM 28286</strain>
    </source>
</reference>
<dbReference type="PANTHER" id="PTHR43080">
    <property type="entry name" value="CBS DOMAIN-CONTAINING PROTEIN CBSX3, MITOCHONDRIAL"/>
    <property type="match status" value="1"/>
</dbReference>
<dbReference type="STRING" id="1465490.SAMN05444277_101488"/>
<dbReference type="AlphaFoldDB" id="A0A1I5RYT4"/>
<dbReference type="Pfam" id="PF00571">
    <property type="entry name" value="CBS"/>
    <property type="match status" value="2"/>
</dbReference>
<keyword evidence="5" id="KW-1185">Reference proteome</keyword>
<dbReference type="Proteomes" id="UP000199031">
    <property type="component" value="Unassembled WGS sequence"/>
</dbReference>
<proteinExistence type="predicted"/>
<evidence type="ECO:0000256" key="2">
    <source>
        <dbReference type="PROSITE-ProRule" id="PRU00703"/>
    </source>
</evidence>
<evidence type="ECO:0000313" key="5">
    <source>
        <dbReference type="Proteomes" id="UP000199031"/>
    </source>
</evidence>
<evidence type="ECO:0000259" key="3">
    <source>
        <dbReference type="PROSITE" id="PS51371"/>
    </source>
</evidence>
<evidence type="ECO:0000313" key="4">
    <source>
        <dbReference type="EMBL" id="SFP63594.1"/>
    </source>
</evidence>
<dbReference type="Gene3D" id="3.10.580.10">
    <property type="entry name" value="CBS-domain"/>
    <property type="match status" value="1"/>
</dbReference>
<dbReference type="RefSeq" id="WP_090654128.1">
    <property type="nucleotide sequence ID" value="NZ_FOXQ01000001.1"/>
</dbReference>
<protein>
    <submittedName>
        <fullName evidence="4">CBS domain-containing protein</fullName>
    </submittedName>
</protein>
<name>A0A1I5RYT4_9BACT</name>
<dbReference type="PROSITE" id="PS51371">
    <property type="entry name" value="CBS"/>
    <property type="match status" value="1"/>
</dbReference>
<dbReference type="InterPro" id="IPR051257">
    <property type="entry name" value="Diverse_CBS-Domain"/>
</dbReference>
<dbReference type="EMBL" id="FOXQ01000001">
    <property type="protein sequence ID" value="SFP63594.1"/>
    <property type="molecule type" value="Genomic_DNA"/>
</dbReference>
<dbReference type="InterPro" id="IPR046342">
    <property type="entry name" value="CBS_dom_sf"/>
</dbReference>
<feature type="domain" description="CBS" evidence="3">
    <location>
        <begin position="76"/>
        <end position="133"/>
    </location>
</feature>
<keyword evidence="1 2" id="KW-0129">CBS domain</keyword>
<evidence type="ECO:0000256" key="1">
    <source>
        <dbReference type="ARBA" id="ARBA00023122"/>
    </source>
</evidence>
<sequence length="152" mass="17408">MKTAHEIIWQKKAPDNFIDAGALVIDALNELNEVNLSYLIVKENDDVTGIFSERDYARKVALQGRSSRETRVKDVMSTDLPEVQGNDSVQHCMNLLAEHGRRYIIVRDNGEFEGVITIHDLLREILLHGERALDARVTRTLIEINERPPRVY</sequence>